<reference evidence="1" key="1">
    <citation type="submission" date="2019-12" db="EMBL/GenBank/DDBJ databases">
        <authorList>
            <person name="Scholz U."/>
            <person name="Mascher M."/>
            <person name="Fiebig A."/>
        </authorList>
    </citation>
    <scope>NUCLEOTIDE SEQUENCE</scope>
</reference>
<evidence type="ECO:0000313" key="1">
    <source>
        <dbReference type="EMBL" id="CAA2621243.1"/>
    </source>
</evidence>
<dbReference type="EMBL" id="LR743593">
    <property type="protein sequence ID" value="CAA2621243.1"/>
    <property type="molecule type" value="Genomic_DNA"/>
</dbReference>
<dbReference type="AlphaFoldDB" id="A0A7I8ITL4"/>
<dbReference type="OrthoDB" id="1878913at2759"/>
<protein>
    <submittedName>
        <fullName evidence="1">Uncharacterized protein</fullName>
    </submittedName>
</protein>
<evidence type="ECO:0000313" key="2">
    <source>
        <dbReference type="EMBL" id="CAA7397311.1"/>
    </source>
</evidence>
<dbReference type="GO" id="GO:0051118">
    <property type="term" value="F:glucan endo-1,3-alpha-glucosidase activity"/>
    <property type="evidence" value="ECO:0007669"/>
    <property type="project" value="InterPro"/>
</dbReference>
<name>A0A7I8ITL4_SPIIN</name>
<dbReference type="EMBL" id="LR746269">
    <property type="protein sequence ID" value="CAA7397311.1"/>
    <property type="molecule type" value="Genomic_DNA"/>
</dbReference>
<evidence type="ECO:0000313" key="3">
    <source>
        <dbReference type="Proteomes" id="UP000663760"/>
    </source>
</evidence>
<dbReference type="InterPro" id="IPR005197">
    <property type="entry name" value="Glyco_hydro_71"/>
</dbReference>
<dbReference type="Proteomes" id="UP000663760">
    <property type="component" value="Chromosome 6"/>
</dbReference>
<sequence>MPHDGFRLIQNAFVKAYKAGSSSPVITGDNIVYWYRIQSVNAQCNDATGRPEGYQYVSDTLFVVTLLTSPAQLVVTSGGQSSTFNVAAGAVMSQVAIGAGQQSFSLKRNGLTVLSGTSARDFTTDCPSNVYNFNVYVGTI</sequence>
<keyword evidence="3" id="KW-1185">Reference proteome</keyword>
<proteinExistence type="predicted"/>
<gene>
    <name evidence="1" type="ORF">SI7747_06007357</name>
    <name evidence="2" type="ORF">SI8410_06007976</name>
</gene>
<accession>A0A7I8ITL4</accession>
<organism evidence="1">
    <name type="scientific">Spirodela intermedia</name>
    <name type="common">Intermediate duckweed</name>
    <dbReference type="NCBI Taxonomy" id="51605"/>
    <lineage>
        <taxon>Eukaryota</taxon>
        <taxon>Viridiplantae</taxon>
        <taxon>Streptophyta</taxon>
        <taxon>Embryophyta</taxon>
        <taxon>Tracheophyta</taxon>
        <taxon>Spermatophyta</taxon>
        <taxon>Magnoliopsida</taxon>
        <taxon>Liliopsida</taxon>
        <taxon>Araceae</taxon>
        <taxon>Lemnoideae</taxon>
        <taxon>Spirodela</taxon>
    </lineage>
</organism>
<dbReference type="Pfam" id="PF03659">
    <property type="entry name" value="Glyco_hydro_71"/>
    <property type="match status" value="1"/>
</dbReference>